<evidence type="ECO:0000313" key="4">
    <source>
        <dbReference type="EMBL" id="CAG2226428.1"/>
    </source>
</evidence>
<proteinExistence type="predicted"/>
<dbReference type="SMART" id="SM00298">
    <property type="entry name" value="CHROMO"/>
    <property type="match status" value="1"/>
</dbReference>
<organism evidence="4 5">
    <name type="scientific">Mytilus edulis</name>
    <name type="common">Blue mussel</name>
    <dbReference type="NCBI Taxonomy" id="6550"/>
    <lineage>
        <taxon>Eukaryota</taxon>
        <taxon>Metazoa</taxon>
        <taxon>Spiralia</taxon>
        <taxon>Lophotrochozoa</taxon>
        <taxon>Mollusca</taxon>
        <taxon>Bivalvia</taxon>
        <taxon>Autobranchia</taxon>
        <taxon>Pteriomorphia</taxon>
        <taxon>Mytilida</taxon>
        <taxon>Mytiloidea</taxon>
        <taxon>Mytilidae</taxon>
        <taxon>Mytilinae</taxon>
        <taxon>Mytilus</taxon>
    </lineage>
</organism>
<dbReference type="Pfam" id="PF00385">
    <property type="entry name" value="Chromo"/>
    <property type="match status" value="1"/>
</dbReference>
<dbReference type="Gene3D" id="2.40.50.40">
    <property type="match status" value="1"/>
</dbReference>
<gene>
    <name evidence="4" type="ORF">MEDL_39485</name>
</gene>
<evidence type="ECO:0000256" key="2">
    <source>
        <dbReference type="ARBA" id="ARBA00023242"/>
    </source>
</evidence>
<keyword evidence="5" id="KW-1185">Reference proteome</keyword>
<dbReference type="GO" id="GO:0005634">
    <property type="term" value="C:nucleus"/>
    <property type="evidence" value="ECO:0007669"/>
    <property type="project" value="UniProtKB-SubCell"/>
</dbReference>
<keyword evidence="2" id="KW-0539">Nucleus</keyword>
<feature type="domain" description="Chromo" evidence="3">
    <location>
        <begin position="42"/>
        <end position="90"/>
    </location>
</feature>
<sequence length="213" mass="25381">MTHSHYLRDRKSINWKELCYGESIVIRKESIVQKREVLPEEYHIERLIARKFEKHEFLYLVKWHGFPESDSTWEPTGHIDEESLQNYECPIISSDRLSYAAKQFEDTVQQRLRCKESAIRFDLDVYRYCFLTDEKLLVNGVGDLKRLPMSDNWYYRINDKGRGLKLSFPLTLIPKLQHKKVYFKSNGILQQKIVPFETVRMLSATEVCNLDKL</sequence>
<evidence type="ECO:0000313" key="5">
    <source>
        <dbReference type="Proteomes" id="UP000683360"/>
    </source>
</evidence>
<dbReference type="InterPro" id="IPR023779">
    <property type="entry name" value="Chromodomain_CS"/>
</dbReference>
<comment type="caution">
    <text evidence="4">The sequence shown here is derived from an EMBL/GenBank/DDBJ whole genome shotgun (WGS) entry which is preliminary data.</text>
</comment>
<protein>
    <recommendedName>
        <fullName evidence="3">Chromo domain-containing protein</fullName>
    </recommendedName>
</protein>
<dbReference type="PROSITE" id="PS00598">
    <property type="entry name" value="CHROMO_1"/>
    <property type="match status" value="1"/>
</dbReference>
<dbReference type="OrthoDB" id="6148156at2759"/>
<dbReference type="Proteomes" id="UP000683360">
    <property type="component" value="Unassembled WGS sequence"/>
</dbReference>
<dbReference type="InterPro" id="IPR016197">
    <property type="entry name" value="Chromo-like_dom_sf"/>
</dbReference>
<dbReference type="EMBL" id="CAJPWZ010001900">
    <property type="protein sequence ID" value="CAG2226428.1"/>
    <property type="molecule type" value="Genomic_DNA"/>
</dbReference>
<reference evidence="4" key="1">
    <citation type="submission" date="2021-03" db="EMBL/GenBank/DDBJ databases">
        <authorList>
            <person name="Bekaert M."/>
        </authorList>
    </citation>
    <scope>NUCLEOTIDE SEQUENCE</scope>
</reference>
<dbReference type="AlphaFoldDB" id="A0A8S3TBE7"/>
<dbReference type="InterPro" id="IPR023780">
    <property type="entry name" value="Chromo_domain"/>
</dbReference>
<dbReference type="InterPro" id="IPR000953">
    <property type="entry name" value="Chromo/chromo_shadow_dom"/>
</dbReference>
<accession>A0A8S3TBE7</accession>
<evidence type="ECO:0000256" key="1">
    <source>
        <dbReference type="ARBA" id="ARBA00004123"/>
    </source>
</evidence>
<evidence type="ECO:0000259" key="3">
    <source>
        <dbReference type="PROSITE" id="PS50013"/>
    </source>
</evidence>
<dbReference type="PROSITE" id="PS50013">
    <property type="entry name" value="CHROMO_2"/>
    <property type="match status" value="1"/>
</dbReference>
<comment type="subcellular location">
    <subcellularLocation>
        <location evidence="1">Nucleus</location>
    </subcellularLocation>
</comment>
<dbReference type="SUPFAM" id="SSF54160">
    <property type="entry name" value="Chromo domain-like"/>
    <property type="match status" value="1"/>
</dbReference>
<name>A0A8S3TBE7_MYTED</name>